<keyword evidence="3" id="KW-1185">Reference proteome</keyword>
<evidence type="ECO:0000256" key="1">
    <source>
        <dbReference type="SAM" id="MobiDB-lite"/>
    </source>
</evidence>
<dbReference type="OrthoDB" id="2288991at2759"/>
<feature type="compositionally biased region" description="Polar residues" evidence="1">
    <location>
        <begin position="52"/>
        <end position="61"/>
    </location>
</feature>
<comment type="caution">
    <text evidence="2">The sequence shown here is derived from an EMBL/GenBank/DDBJ whole genome shotgun (WGS) entry which is preliminary data.</text>
</comment>
<protein>
    <submittedName>
        <fullName evidence="2">Uncharacterized protein</fullName>
    </submittedName>
</protein>
<reference evidence="2" key="1">
    <citation type="submission" date="2020-12" db="EMBL/GenBank/DDBJ databases">
        <title>Metabolic potential, ecology and presence of endohyphal bacteria is reflected in genomic diversity of Mucoromycotina.</title>
        <authorList>
            <person name="Muszewska A."/>
            <person name="Okrasinska A."/>
            <person name="Steczkiewicz K."/>
            <person name="Drgas O."/>
            <person name="Orlowska M."/>
            <person name="Perlinska-Lenart U."/>
            <person name="Aleksandrzak-Piekarczyk T."/>
            <person name="Szatraj K."/>
            <person name="Zielenkiewicz U."/>
            <person name="Pilsyk S."/>
            <person name="Malc E."/>
            <person name="Mieczkowski P."/>
            <person name="Kruszewska J.S."/>
            <person name="Biernat P."/>
            <person name="Pawlowska J."/>
        </authorList>
    </citation>
    <scope>NUCLEOTIDE SEQUENCE</scope>
    <source>
        <strain evidence="2">WA0000017839</strain>
    </source>
</reference>
<evidence type="ECO:0000313" key="3">
    <source>
        <dbReference type="Proteomes" id="UP000603453"/>
    </source>
</evidence>
<sequence length="417" mass="47734">MFKEYNNSIGSSGVTALSPPHYDSDESTTSSPCEEFHPRRDFPYAGGDHGTQADSTKQITQPVYAAAVTNSRDPRLVAQRRSITGTSGPTVGPVESDRSSNSNVHVDNRPVARATDFRLPDIMFDGSVHFDKQQSLSVSNSQILSEGLLVDKFIEDFETQLKHSRLDLDHNWFDLLETRFEQVRESRLNLYLWFKRRFHEGLSWQNAKYLIRDNFGFHSPNSLALLRKQFKSLKQYPQEPFDDFYLRFYPYALSCHIAKIFSEKEESAVYVFLSVIVNSSILDHLCNALRNLQNQKYENGSLSRPENHSVNTCVKSLSMVPSSWLEFDQLILKPNMTYLILIDTKLSPEPNKRKRVADETQLAAQRTKIKISKISTIPTKSRLELKKSIKATLVNNYGNSSSANRNHVLFSDKKDFF</sequence>
<dbReference type="AlphaFoldDB" id="A0A8H7RAV4"/>
<gene>
    <name evidence="2" type="ORF">INT47_006837</name>
</gene>
<organism evidence="2 3">
    <name type="scientific">Mucor saturninus</name>
    <dbReference type="NCBI Taxonomy" id="64648"/>
    <lineage>
        <taxon>Eukaryota</taxon>
        <taxon>Fungi</taxon>
        <taxon>Fungi incertae sedis</taxon>
        <taxon>Mucoromycota</taxon>
        <taxon>Mucoromycotina</taxon>
        <taxon>Mucoromycetes</taxon>
        <taxon>Mucorales</taxon>
        <taxon>Mucorineae</taxon>
        <taxon>Mucoraceae</taxon>
        <taxon>Mucor</taxon>
    </lineage>
</organism>
<dbReference type="EMBL" id="JAEPRD010000025">
    <property type="protein sequence ID" value="KAG2207363.1"/>
    <property type="molecule type" value="Genomic_DNA"/>
</dbReference>
<proteinExistence type="predicted"/>
<evidence type="ECO:0000313" key="2">
    <source>
        <dbReference type="EMBL" id="KAG2207363.1"/>
    </source>
</evidence>
<feature type="region of interest" description="Disordered" evidence="1">
    <location>
        <begin position="1"/>
        <end position="105"/>
    </location>
</feature>
<feature type="compositionally biased region" description="Polar residues" evidence="1">
    <location>
        <begin position="1"/>
        <end position="15"/>
    </location>
</feature>
<dbReference type="Proteomes" id="UP000603453">
    <property type="component" value="Unassembled WGS sequence"/>
</dbReference>
<accession>A0A8H7RAV4</accession>
<name>A0A8H7RAV4_9FUNG</name>